<evidence type="ECO:0000256" key="1">
    <source>
        <dbReference type="SAM" id="Phobius"/>
    </source>
</evidence>
<keyword evidence="1" id="KW-0812">Transmembrane</keyword>
<comment type="caution">
    <text evidence="2">The sequence shown here is derived from an EMBL/GenBank/DDBJ whole genome shotgun (WGS) entry which is preliminary data.</text>
</comment>
<gene>
    <name evidence="2" type="ORF">ACIGXA_21720</name>
</gene>
<dbReference type="RefSeq" id="WP_399651718.1">
    <property type="nucleotide sequence ID" value="NZ_JBITYG010000006.1"/>
</dbReference>
<dbReference type="EMBL" id="JBITYG010000006">
    <property type="protein sequence ID" value="MFI9103140.1"/>
    <property type="molecule type" value="Genomic_DNA"/>
</dbReference>
<evidence type="ECO:0000313" key="3">
    <source>
        <dbReference type="Proteomes" id="UP001614394"/>
    </source>
</evidence>
<feature type="transmembrane region" description="Helical" evidence="1">
    <location>
        <begin position="21"/>
        <end position="38"/>
    </location>
</feature>
<proteinExistence type="predicted"/>
<organism evidence="2 3">
    <name type="scientific">Streptomyces fildesensis</name>
    <dbReference type="NCBI Taxonomy" id="375757"/>
    <lineage>
        <taxon>Bacteria</taxon>
        <taxon>Bacillati</taxon>
        <taxon>Actinomycetota</taxon>
        <taxon>Actinomycetes</taxon>
        <taxon>Kitasatosporales</taxon>
        <taxon>Streptomycetaceae</taxon>
        <taxon>Streptomyces</taxon>
    </lineage>
</organism>
<keyword evidence="1" id="KW-0472">Membrane</keyword>
<sequence length="41" mass="4641">MQHSKEMWRTIRLAISSTGMTVRLCAILLVIGTIPWLLSRG</sequence>
<keyword evidence="1" id="KW-1133">Transmembrane helix</keyword>
<dbReference type="Proteomes" id="UP001614394">
    <property type="component" value="Unassembled WGS sequence"/>
</dbReference>
<evidence type="ECO:0000313" key="2">
    <source>
        <dbReference type="EMBL" id="MFI9103140.1"/>
    </source>
</evidence>
<accession>A0ABW8CCN2</accession>
<keyword evidence="3" id="KW-1185">Reference proteome</keyword>
<protein>
    <submittedName>
        <fullName evidence="2">Uncharacterized protein</fullName>
    </submittedName>
</protein>
<reference evidence="2 3" key="1">
    <citation type="submission" date="2024-10" db="EMBL/GenBank/DDBJ databases">
        <title>The Natural Products Discovery Center: Release of the First 8490 Sequenced Strains for Exploring Actinobacteria Biosynthetic Diversity.</title>
        <authorList>
            <person name="Kalkreuter E."/>
            <person name="Kautsar S.A."/>
            <person name="Yang D."/>
            <person name="Bader C.D."/>
            <person name="Teijaro C.N."/>
            <person name="Fluegel L."/>
            <person name="Davis C.M."/>
            <person name="Simpson J.R."/>
            <person name="Lauterbach L."/>
            <person name="Steele A.D."/>
            <person name="Gui C."/>
            <person name="Meng S."/>
            <person name="Li G."/>
            <person name="Viehrig K."/>
            <person name="Ye F."/>
            <person name="Su P."/>
            <person name="Kiefer A.F."/>
            <person name="Nichols A."/>
            <person name="Cepeda A.J."/>
            <person name="Yan W."/>
            <person name="Fan B."/>
            <person name="Jiang Y."/>
            <person name="Adhikari A."/>
            <person name="Zheng C.-J."/>
            <person name="Schuster L."/>
            <person name="Cowan T.M."/>
            <person name="Smanski M.J."/>
            <person name="Chevrette M.G."/>
            <person name="De Carvalho L.P.S."/>
            <person name="Shen B."/>
        </authorList>
    </citation>
    <scope>NUCLEOTIDE SEQUENCE [LARGE SCALE GENOMIC DNA]</scope>
    <source>
        <strain evidence="2 3">NPDC053399</strain>
    </source>
</reference>
<name>A0ABW8CCN2_9ACTN</name>